<organism evidence="1 2">
    <name type="scientific">Thalassiosira oceanica</name>
    <name type="common">Marine diatom</name>
    <dbReference type="NCBI Taxonomy" id="159749"/>
    <lineage>
        <taxon>Eukaryota</taxon>
        <taxon>Sar</taxon>
        <taxon>Stramenopiles</taxon>
        <taxon>Ochrophyta</taxon>
        <taxon>Bacillariophyta</taxon>
        <taxon>Coscinodiscophyceae</taxon>
        <taxon>Thalassiosirophycidae</taxon>
        <taxon>Thalassiosirales</taxon>
        <taxon>Thalassiosiraceae</taxon>
        <taxon>Thalassiosira</taxon>
    </lineage>
</organism>
<comment type="caution">
    <text evidence="1">The sequence shown here is derived from an EMBL/GenBank/DDBJ whole genome shotgun (WGS) entry which is preliminary data.</text>
</comment>
<reference evidence="1 2" key="1">
    <citation type="journal article" date="2012" name="Genome Biol.">
        <title>Genome and low-iron response of an oceanic diatom adapted to chronic iron limitation.</title>
        <authorList>
            <person name="Lommer M."/>
            <person name="Specht M."/>
            <person name="Roy A.S."/>
            <person name="Kraemer L."/>
            <person name="Andreson R."/>
            <person name="Gutowska M.A."/>
            <person name="Wolf J."/>
            <person name="Bergner S.V."/>
            <person name="Schilhabel M.B."/>
            <person name="Klostermeier U.C."/>
            <person name="Beiko R.G."/>
            <person name="Rosenstiel P."/>
            <person name="Hippler M."/>
            <person name="Laroche J."/>
        </authorList>
    </citation>
    <scope>NUCLEOTIDE SEQUENCE [LARGE SCALE GENOMIC DNA]</scope>
    <source>
        <strain evidence="1 2">CCMP1005</strain>
    </source>
</reference>
<dbReference type="Proteomes" id="UP000266841">
    <property type="component" value="Unassembled WGS sequence"/>
</dbReference>
<sequence length="233" mass="25902">MAKLMPLTAKNDRAKSEISALRTKWRSAVPTRQRKQVESLEALDVYLSSLRSCSSSQHSNIVFFEPLVFGLTGVYGKQRKGIKLYSFAAAVGAGRVFESRAPAHGLYSRQNASIGGYVWVQGSIKPGFNEAGEGYTPPERGEAMGLLQGRFAGKAPKGNTGAQKAVRSQDYLVKTAKIQDQIKRGSGYSTLWVDMINRRKHKVTKEYLKVPKKNAVLIWLEPRPKEEDAKKKK</sequence>
<proteinExistence type="predicted"/>
<name>K0TDL4_THAOC</name>
<dbReference type="AlphaFoldDB" id="K0TDL4"/>
<dbReference type="EMBL" id="AGNL01011045">
    <property type="protein sequence ID" value="EJK68632.1"/>
    <property type="molecule type" value="Genomic_DNA"/>
</dbReference>
<accession>K0TDL4</accession>
<gene>
    <name evidence="1" type="ORF">THAOC_10169</name>
</gene>
<evidence type="ECO:0000313" key="2">
    <source>
        <dbReference type="Proteomes" id="UP000266841"/>
    </source>
</evidence>
<keyword evidence="2" id="KW-1185">Reference proteome</keyword>
<evidence type="ECO:0000313" key="1">
    <source>
        <dbReference type="EMBL" id="EJK68632.1"/>
    </source>
</evidence>
<protein>
    <submittedName>
        <fullName evidence="1">Uncharacterized protein</fullName>
    </submittedName>
</protein>